<proteinExistence type="inferred from homology"/>
<gene>
    <name evidence="2" type="ORF">P775_25950</name>
</gene>
<reference evidence="2 3" key="1">
    <citation type="submission" date="2013-09" db="EMBL/GenBank/DDBJ databases">
        <title>Genome sequencing of Phaeobacter antarcticus sp. nov. SM1211.</title>
        <authorList>
            <person name="Zhang X.-Y."/>
            <person name="Liu C."/>
            <person name="Chen X.-L."/>
            <person name="Xie B.-B."/>
            <person name="Qin Q.-L."/>
            <person name="Rong J.-C."/>
            <person name="Zhang Y.-Z."/>
        </authorList>
    </citation>
    <scope>NUCLEOTIDE SEQUENCE [LARGE SCALE GENOMIC DNA]</scope>
    <source>
        <strain evidence="2 3">SM1211</strain>
    </source>
</reference>
<evidence type="ECO:0000256" key="1">
    <source>
        <dbReference type="ARBA" id="ARBA00007068"/>
    </source>
</evidence>
<protein>
    <submittedName>
        <fullName evidence="2">Peptidase T4</fullName>
    </submittedName>
</protein>
<dbReference type="PANTHER" id="PTHR36512">
    <property type="entry name" value="D-AMINOPEPTIDASE"/>
    <property type="match status" value="1"/>
</dbReference>
<dbReference type="InterPro" id="IPR016117">
    <property type="entry name" value="ArgJ-like_dom_sf"/>
</dbReference>
<comment type="similarity">
    <text evidence="1">Belongs to the peptidase S58 family.</text>
</comment>
<name>A0A2G8R255_9RHOB</name>
<comment type="caution">
    <text evidence="2">The sequence shown here is derived from an EMBL/GenBank/DDBJ whole genome shotgun (WGS) entry which is preliminary data.</text>
</comment>
<dbReference type="SUPFAM" id="SSF56266">
    <property type="entry name" value="DmpA/ArgJ-like"/>
    <property type="match status" value="1"/>
</dbReference>
<organism evidence="2 3">
    <name type="scientific">Puniceibacterium antarcticum</name>
    <dbReference type="NCBI Taxonomy" id="1206336"/>
    <lineage>
        <taxon>Bacteria</taxon>
        <taxon>Pseudomonadati</taxon>
        <taxon>Pseudomonadota</taxon>
        <taxon>Alphaproteobacteria</taxon>
        <taxon>Rhodobacterales</taxon>
        <taxon>Paracoccaceae</taxon>
        <taxon>Puniceibacterium</taxon>
    </lineage>
</organism>
<dbReference type="GO" id="GO:0004177">
    <property type="term" value="F:aminopeptidase activity"/>
    <property type="evidence" value="ECO:0007669"/>
    <property type="project" value="TreeGrafter"/>
</dbReference>
<keyword evidence="3" id="KW-1185">Reference proteome</keyword>
<dbReference type="Gene3D" id="3.60.70.12">
    <property type="entry name" value="L-amino peptidase D-ALA esterase/amidase"/>
    <property type="match status" value="1"/>
</dbReference>
<sequence length="335" mass="33420">MQPGPLNLITDIPGLKVGNAQDAALNSGTTVLTADAPFACSYAVLGGAPGTRETDLLEPDKSAPGVDALVLSGGSAFGLAAAQGVMDALHTAGRGFAVHSARVPLVPAAILFDLLNGGDKAWGENPYPALGRAALAAAHTRFALGTAGAGTGAQTAMHKGGLGSASLVLDDGTTVGALVAVNPLGSVTTPAGRNFWAAPFEMGAEFGALGPDPARGFQPPPDSRKLAAMAALGNTTIGIVATDAALDKSQLKRMAVAAHDGIARAIVPAHSPHDGDLIFAVSTGAVELTAPPTQLTQIGHAAAICLARAIARAVWEAVAAPGDLLPTLRQDLGRV</sequence>
<evidence type="ECO:0000313" key="3">
    <source>
        <dbReference type="Proteomes" id="UP000231259"/>
    </source>
</evidence>
<dbReference type="Proteomes" id="UP000231259">
    <property type="component" value="Unassembled WGS sequence"/>
</dbReference>
<dbReference type="RefSeq" id="WP_099913487.1">
    <property type="nucleotide sequence ID" value="NZ_AWWI01000176.1"/>
</dbReference>
<dbReference type="AlphaFoldDB" id="A0A2G8R255"/>
<evidence type="ECO:0000313" key="2">
    <source>
        <dbReference type="EMBL" id="PIL15625.1"/>
    </source>
</evidence>
<accession>A0A2G8R255</accession>
<dbReference type="InterPro" id="IPR005321">
    <property type="entry name" value="Peptidase_S58_DmpA"/>
</dbReference>
<dbReference type="OrthoDB" id="9808347at2"/>
<dbReference type="PANTHER" id="PTHR36512:SF3">
    <property type="entry name" value="BLR5678 PROTEIN"/>
    <property type="match status" value="1"/>
</dbReference>
<dbReference type="EMBL" id="AWWI01000176">
    <property type="protein sequence ID" value="PIL15625.1"/>
    <property type="molecule type" value="Genomic_DNA"/>
</dbReference>
<dbReference type="Pfam" id="PF03576">
    <property type="entry name" value="Peptidase_S58"/>
    <property type="match status" value="1"/>
</dbReference>
<dbReference type="CDD" id="cd02252">
    <property type="entry name" value="nylC_like"/>
    <property type="match status" value="1"/>
</dbReference>